<keyword evidence="3" id="KW-1185">Reference proteome</keyword>
<feature type="region of interest" description="Disordered" evidence="1">
    <location>
        <begin position="1"/>
        <end position="20"/>
    </location>
</feature>
<evidence type="ECO:0000256" key="1">
    <source>
        <dbReference type="SAM" id="MobiDB-lite"/>
    </source>
</evidence>
<evidence type="ECO:0000313" key="3">
    <source>
        <dbReference type="Proteomes" id="UP000305792"/>
    </source>
</evidence>
<comment type="caution">
    <text evidence="2">The sequence shown here is derived from an EMBL/GenBank/DDBJ whole genome shotgun (WGS) entry which is preliminary data.</text>
</comment>
<proteinExistence type="predicted"/>
<accession>A0A4S8PCK1</accession>
<gene>
    <name evidence="2" type="ORF">E9998_19985</name>
</gene>
<name>A0A4S8PCK1_9ACTN</name>
<protein>
    <submittedName>
        <fullName evidence="2">Uncharacterized protein</fullName>
    </submittedName>
</protein>
<dbReference type="EMBL" id="STGX01000016">
    <property type="protein sequence ID" value="THV26014.1"/>
    <property type="molecule type" value="Genomic_DNA"/>
</dbReference>
<organism evidence="2 3">
    <name type="scientific">Glycomyces paridis</name>
    <dbReference type="NCBI Taxonomy" id="2126555"/>
    <lineage>
        <taxon>Bacteria</taxon>
        <taxon>Bacillati</taxon>
        <taxon>Actinomycetota</taxon>
        <taxon>Actinomycetes</taxon>
        <taxon>Glycomycetales</taxon>
        <taxon>Glycomycetaceae</taxon>
        <taxon>Glycomyces</taxon>
    </lineage>
</organism>
<dbReference type="RefSeq" id="WP_136531462.1">
    <property type="nucleotide sequence ID" value="NZ_STGX01000016.1"/>
</dbReference>
<dbReference type="Proteomes" id="UP000305792">
    <property type="component" value="Unassembled WGS sequence"/>
</dbReference>
<sequence length="274" mass="28586">MTDDLSDLSMPHWSDGAAPRPGLHLRGATVEYDQATVVEWNPDTGENVIRYRGDDFPNVPMIGSTDILVTQPGDQVAVMTSTPAGGAGSMWITGRIVVPGTPEAARSIEFMTSAIAQEISAAVFAERIKSDADPDLATRNATTFGDPEVGSAGPAVTGVSIVSGTAIVIMGCNLKAASDETDGSVFSAGYVGFEISGATSVPATEPTSSMWSLVRKTGTITTDESIEILSTFTSVQRVTGLNPGLHDFSLKYRRLAGAGEPMECAARTLVVIGL</sequence>
<evidence type="ECO:0000313" key="2">
    <source>
        <dbReference type="EMBL" id="THV26014.1"/>
    </source>
</evidence>
<reference evidence="2 3" key="1">
    <citation type="journal article" date="2018" name="Int. J. Syst. Evol. Microbiol.">
        <title>Glycomyces paridis sp. nov., isolated from the medicinal plant Paris polyphylla.</title>
        <authorList>
            <person name="Fang X.M."/>
            <person name="Bai J.L."/>
            <person name="Su J."/>
            <person name="Zhao L.L."/>
            <person name="Liu H.Y."/>
            <person name="Ma B.P."/>
            <person name="Zhang Y.Q."/>
            <person name="Yu L.Y."/>
        </authorList>
    </citation>
    <scope>NUCLEOTIDE SEQUENCE [LARGE SCALE GENOMIC DNA]</scope>
    <source>
        <strain evidence="2 3">CPCC 204357</strain>
    </source>
</reference>
<dbReference type="AlphaFoldDB" id="A0A4S8PCK1"/>